<protein>
    <submittedName>
        <fullName evidence="4">Efflux transporter outer membrane subunit</fullName>
    </submittedName>
</protein>
<keyword evidence="2" id="KW-0812">Transmembrane</keyword>
<dbReference type="SUPFAM" id="SSF56954">
    <property type="entry name" value="Outer membrane efflux proteins (OEP)"/>
    <property type="match status" value="1"/>
</dbReference>
<evidence type="ECO:0000256" key="3">
    <source>
        <dbReference type="SAM" id="MobiDB-lite"/>
    </source>
</evidence>
<sequence>MAESRQLLAHAEKIHPRRRTQLQSRHFQKVLVAAAAGTLCSCAVGPDYVPRQAAQLGVPDDWSVSASPAPSDLTRWWRHFDDPVLTGLVQQAVAANPDLEQAVARLRQAREALVVSRASLFPTLGLSGGYNRTETLKGGGTTLTLPDGTVSTVGGGGSNSYSLGLDAGYQVDLFGGNRRSVQASRADLEAAGFDYASMLVSIESEVARNYVLARAYQAQLANAKASLAIQDDNLEIAGYRVMAGLVSSMDGEQARSSRAQAAANIPQIEQQYNAAVSRIGVLTGQAPGAVKPLMETPQPIPQGPEQIGTGIPADILRRRPDVRAAERTLAGASARIGVAKAQLFPALTISGSLDTNARTFSGLFDTITGGLFAGISQSLFAGGSYAAQVRSSRAAADGAFAAYKSTVLGALEDVENAVVALHAAEAREKQFTIALDAANNSAIYARSQYRTGLTDFTTLNTQESALVSARDGLVQARSDRATALIALFDALGGGWDPDTDYSAATLPSATGRETSRETGQD</sequence>
<reference evidence="4" key="1">
    <citation type="submission" date="2022-09" db="EMBL/GenBank/DDBJ databases">
        <title>Novosphingobium sp. Nov., a polycyclic aromatic hydrocarbon-degrading bacterium isolated form mangrove sediments in HongKong.</title>
        <authorList>
            <person name="Hu Z."/>
        </authorList>
    </citation>
    <scope>NUCLEOTIDE SEQUENCE</scope>
    <source>
        <strain evidence="4">HK4-1</strain>
    </source>
</reference>
<dbReference type="NCBIfam" id="TIGR01845">
    <property type="entry name" value="outer_NodT"/>
    <property type="match status" value="1"/>
</dbReference>
<dbReference type="EMBL" id="JANZXA010000002">
    <property type="protein sequence ID" value="MCT2398728.1"/>
    <property type="molecule type" value="Genomic_DNA"/>
</dbReference>
<evidence type="ECO:0000313" key="4">
    <source>
        <dbReference type="EMBL" id="MCT2398728.1"/>
    </source>
</evidence>
<dbReference type="InterPro" id="IPR010131">
    <property type="entry name" value="MdtP/NodT-like"/>
</dbReference>
<dbReference type="InterPro" id="IPR003423">
    <property type="entry name" value="OMP_efflux"/>
</dbReference>
<organism evidence="4 5">
    <name type="scientific">Novosphingobium mangrovi</name>
    <name type="common">ex Huang et al. 2023</name>
    <dbReference type="NCBI Taxonomy" id="2976432"/>
    <lineage>
        <taxon>Bacteria</taxon>
        <taxon>Pseudomonadati</taxon>
        <taxon>Pseudomonadota</taxon>
        <taxon>Alphaproteobacteria</taxon>
        <taxon>Sphingomonadales</taxon>
        <taxon>Sphingomonadaceae</taxon>
        <taxon>Novosphingobium</taxon>
    </lineage>
</organism>
<evidence type="ECO:0000256" key="2">
    <source>
        <dbReference type="RuleBase" id="RU362097"/>
    </source>
</evidence>
<gene>
    <name evidence="4" type="ORF">NZK81_04120</name>
</gene>
<proteinExistence type="inferred from homology"/>
<keyword evidence="2" id="KW-0449">Lipoprotein</keyword>
<evidence type="ECO:0000313" key="5">
    <source>
        <dbReference type="Proteomes" id="UP001165583"/>
    </source>
</evidence>
<keyword evidence="5" id="KW-1185">Reference proteome</keyword>
<dbReference type="Gene3D" id="2.20.200.10">
    <property type="entry name" value="Outer membrane efflux proteins (OEP)"/>
    <property type="match status" value="1"/>
</dbReference>
<feature type="region of interest" description="Disordered" evidence="3">
    <location>
        <begin position="502"/>
        <end position="521"/>
    </location>
</feature>
<evidence type="ECO:0000256" key="1">
    <source>
        <dbReference type="ARBA" id="ARBA00007613"/>
    </source>
</evidence>
<keyword evidence="2" id="KW-1134">Transmembrane beta strand</keyword>
<dbReference type="PANTHER" id="PTHR30203:SF25">
    <property type="entry name" value="OUTER MEMBRANE PROTEIN-RELATED"/>
    <property type="match status" value="1"/>
</dbReference>
<dbReference type="Pfam" id="PF02321">
    <property type="entry name" value="OEP"/>
    <property type="match status" value="2"/>
</dbReference>
<dbReference type="Proteomes" id="UP001165583">
    <property type="component" value="Unassembled WGS sequence"/>
</dbReference>
<dbReference type="PANTHER" id="PTHR30203">
    <property type="entry name" value="OUTER MEMBRANE CATION EFFLUX PROTEIN"/>
    <property type="match status" value="1"/>
</dbReference>
<comment type="subcellular location">
    <subcellularLocation>
        <location evidence="2">Cell membrane</location>
        <topology evidence="2">Lipid-anchor</topology>
    </subcellularLocation>
</comment>
<keyword evidence="2" id="KW-0564">Palmitate</keyword>
<keyword evidence="2" id="KW-0472">Membrane</keyword>
<comment type="caution">
    <text evidence="4">The sequence shown here is derived from an EMBL/GenBank/DDBJ whole genome shotgun (WGS) entry which is preliminary data.</text>
</comment>
<dbReference type="Gene3D" id="1.20.1600.10">
    <property type="entry name" value="Outer membrane efflux proteins (OEP)"/>
    <property type="match status" value="1"/>
</dbReference>
<accession>A0ABT2I253</accession>
<name>A0ABT2I253_9SPHN</name>
<comment type="similarity">
    <text evidence="1 2">Belongs to the outer membrane factor (OMF) (TC 1.B.17) family.</text>
</comment>